<dbReference type="EMBL" id="BGPR01094349">
    <property type="protein sequence ID" value="GBM34395.1"/>
    <property type="molecule type" value="Genomic_DNA"/>
</dbReference>
<evidence type="ECO:0000256" key="1">
    <source>
        <dbReference type="SAM" id="MobiDB-lite"/>
    </source>
</evidence>
<gene>
    <name evidence="2" type="ORF">AVEN_163330_1</name>
</gene>
<name>A0A4Y2F2R7_ARAVE</name>
<proteinExistence type="predicted"/>
<organism evidence="2 3">
    <name type="scientific">Araneus ventricosus</name>
    <name type="common">Orbweaver spider</name>
    <name type="synonym">Epeira ventricosa</name>
    <dbReference type="NCBI Taxonomy" id="182803"/>
    <lineage>
        <taxon>Eukaryota</taxon>
        <taxon>Metazoa</taxon>
        <taxon>Ecdysozoa</taxon>
        <taxon>Arthropoda</taxon>
        <taxon>Chelicerata</taxon>
        <taxon>Arachnida</taxon>
        <taxon>Araneae</taxon>
        <taxon>Araneomorphae</taxon>
        <taxon>Entelegynae</taxon>
        <taxon>Araneoidea</taxon>
        <taxon>Araneidae</taxon>
        <taxon>Araneus</taxon>
    </lineage>
</organism>
<feature type="region of interest" description="Disordered" evidence="1">
    <location>
        <begin position="1"/>
        <end position="34"/>
    </location>
</feature>
<dbReference type="AlphaFoldDB" id="A0A4Y2F2R7"/>
<reference evidence="2 3" key="1">
    <citation type="journal article" date="2019" name="Sci. Rep.">
        <title>Orb-weaving spider Araneus ventricosus genome elucidates the spidroin gene catalogue.</title>
        <authorList>
            <person name="Kono N."/>
            <person name="Nakamura H."/>
            <person name="Ohtoshi R."/>
            <person name="Moran D.A.P."/>
            <person name="Shinohara A."/>
            <person name="Yoshida Y."/>
            <person name="Fujiwara M."/>
            <person name="Mori M."/>
            <person name="Tomita M."/>
            <person name="Arakawa K."/>
        </authorList>
    </citation>
    <scope>NUCLEOTIDE SEQUENCE [LARGE SCALE GENOMIC DNA]</scope>
</reference>
<evidence type="ECO:0000313" key="3">
    <source>
        <dbReference type="Proteomes" id="UP000499080"/>
    </source>
</evidence>
<sequence>MVESNSHVPSHPNFAAKKTKLGERKRDPSSNACRTDLHPFLEKIMSRQAPKLSVAMSTVSSRVDSSSLCAPFLA</sequence>
<keyword evidence="3" id="KW-1185">Reference proteome</keyword>
<comment type="caution">
    <text evidence="2">The sequence shown here is derived from an EMBL/GenBank/DDBJ whole genome shotgun (WGS) entry which is preliminary data.</text>
</comment>
<dbReference type="Proteomes" id="UP000499080">
    <property type="component" value="Unassembled WGS sequence"/>
</dbReference>
<protein>
    <submittedName>
        <fullName evidence="2">Uncharacterized protein</fullName>
    </submittedName>
</protein>
<accession>A0A4Y2F2R7</accession>
<evidence type="ECO:0000313" key="2">
    <source>
        <dbReference type="EMBL" id="GBM34395.1"/>
    </source>
</evidence>